<name>A0A8H4PFD1_9HYPO</name>
<gene>
    <name evidence="2" type="ORF">FALBO_5643</name>
</gene>
<evidence type="ECO:0000256" key="1">
    <source>
        <dbReference type="SAM" id="MobiDB-lite"/>
    </source>
</evidence>
<reference evidence="2 3" key="1">
    <citation type="submission" date="2020-01" db="EMBL/GenBank/DDBJ databases">
        <title>Identification and distribution of gene clusters putatively required for synthesis of sphingolipid metabolism inhibitors in phylogenetically diverse species of the filamentous fungus Fusarium.</title>
        <authorList>
            <person name="Kim H.-S."/>
            <person name="Busman M."/>
            <person name="Brown D.W."/>
            <person name="Divon H."/>
            <person name="Uhlig S."/>
            <person name="Proctor R.H."/>
        </authorList>
    </citation>
    <scope>NUCLEOTIDE SEQUENCE [LARGE SCALE GENOMIC DNA]</scope>
    <source>
        <strain evidence="2 3">NRRL 20459</strain>
    </source>
</reference>
<dbReference type="EMBL" id="JAADYS010000739">
    <property type="protein sequence ID" value="KAF4467506.1"/>
    <property type="molecule type" value="Genomic_DNA"/>
</dbReference>
<feature type="region of interest" description="Disordered" evidence="1">
    <location>
        <begin position="65"/>
        <end position="107"/>
    </location>
</feature>
<keyword evidence="3" id="KW-1185">Reference proteome</keyword>
<accession>A0A8H4PFD1</accession>
<dbReference type="AlphaFoldDB" id="A0A8H4PFD1"/>
<feature type="compositionally biased region" description="Acidic residues" evidence="1">
    <location>
        <begin position="78"/>
        <end position="106"/>
    </location>
</feature>
<evidence type="ECO:0000313" key="3">
    <source>
        <dbReference type="Proteomes" id="UP000554235"/>
    </source>
</evidence>
<protein>
    <submittedName>
        <fullName evidence="2">Uncharacterized protein</fullName>
    </submittedName>
</protein>
<dbReference type="Proteomes" id="UP000554235">
    <property type="component" value="Unassembled WGS sequence"/>
</dbReference>
<proteinExistence type="predicted"/>
<comment type="caution">
    <text evidence="2">The sequence shown here is derived from an EMBL/GenBank/DDBJ whole genome shotgun (WGS) entry which is preliminary data.</text>
</comment>
<sequence length="130" mass="13911">MHGIPARPPTPLRLIKSEAEGRCLVTEMGCLGTKGLHGKHRARQHYSIAAHLAWDASKAQDAAASVPLPPFRPPTSSNEEENVVMTPPDEELPLSSEDMELPDSEDSEARFLLAGSSQATTLTDGLLSGI</sequence>
<evidence type="ECO:0000313" key="2">
    <source>
        <dbReference type="EMBL" id="KAF4467506.1"/>
    </source>
</evidence>
<organism evidence="2 3">
    <name type="scientific">Fusarium albosuccineum</name>
    <dbReference type="NCBI Taxonomy" id="1237068"/>
    <lineage>
        <taxon>Eukaryota</taxon>
        <taxon>Fungi</taxon>
        <taxon>Dikarya</taxon>
        <taxon>Ascomycota</taxon>
        <taxon>Pezizomycotina</taxon>
        <taxon>Sordariomycetes</taxon>
        <taxon>Hypocreomycetidae</taxon>
        <taxon>Hypocreales</taxon>
        <taxon>Nectriaceae</taxon>
        <taxon>Fusarium</taxon>
        <taxon>Fusarium decemcellulare species complex</taxon>
    </lineage>
</organism>